<organism evidence="2 3">
    <name type="scientific">Pseudomonas paraeruginosa</name>
    <dbReference type="NCBI Taxonomy" id="2994495"/>
    <lineage>
        <taxon>Bacteria</taxon>
        <taxon>Pseudomonadati</taxon>
        <taxon>Pseudomonadota</taxon>
        <taxon>Gammaproteobacteria</taxon>
        <taxon>Pseudomonadales</taxon>
        <taxon>Pseudomonadaceae</taxon>
        <taxon>Pseudomonas</taxon>
    </lineage>
</organism>
<protein>
    <submittedName>
        <fullName evidence="2">Uncharacterized protein</fullName>
    </submittedName>
</protein>
<gene>
    <name evidence="2" type="ORF">CSB93_2331</name>
</gene>
<feature type="compositionally biased region" description="Basic and acidic residues" evidence="1">
    <location>
        <begin position="8"/>
        <end position="17"/>
    </location>
</feature>
<evidence type="ECO:0000313" key="2">
    <source>
        <dbReference type="EMBL" id="AVK04274.1"/>
    </source>
</evidence>
<keyword evidence="3" id="KW-1185">Reference proteome</keyword>
<dbReference type="EMBL" id="CP027169">
    <property type="protein sequence ID" value="AVK04274.1"/>
    <property type="molecule type" value="Genomic_DNA"/>
</dbReference>
<dbReference type="AlphaFoldDB" id="A0A2R3IQS7"/>
<feature type="region of interest" description="Disordered" evidence="1">
    <location>
        <begin position="1"/>
        <end position="34"/>
    </location>
</feature>
<sequence>MGRRQRRAEKAVGRRQDGGGGARKGAREVSHHPVSWFMYGA</sequence>
<reference evidence="2 3" key="1">
    <citation type="submission" date="2018-02" db="EMBL/GenBank/DDBJ databases">
        <title>FDA/CDC Antimicrobial Resistant Isolate Bank Genome Sequencing.</title>
        <authorList>
            <person name="Benahmed F.H."/>
            <person name="Lutgring J.D."/>
            <person name="Yoo B."/>
            <person name="Machado M."/>
            <person name="Brown A."/>
            <person name="McAllister G."/>
            <person name="Perry A."/>
            <person name="Halpin A.L."/>
            <person name="Vavikolanu K."/>
            <person name="Ott S."/>
            <person name="Zhao X."/>
            <person name="Tallon L.J."/>
            <person name="Sadzewicz L."/>
            <person name="Aluvathingal J."/>
            <person name="Nadendla S."/>
            <person name="Voskania-kordi A."/>
            <person name="Simonyan V."/>
            <person name="Patel J."/>
            <person name="Shawar R.M."/>
        </authorList>
    </citation>
    <scope>NUCLEOTIDE SEQUENCE [LARGE SCALE GENOMIC DNA]</scope>
    <source>
        <strain evidence="2 3">AR_0356</strain>
    </source>
</reference>
<accession>A0A2R3IQS7</accession>
<evidence type="ECO:0000256" key="1">
    <source>
        <dbReference type="SAM" id="MobiDB-lite"/>
    </source>
</evidence>
<name>A0A2R3IQS7_9PSED</name>
<dbReference type="Proteomes" id="UP000238390">
    <property type="component" value="Chromosome"/>
</dbReference>
<proteinExistence type="predicted"/>
<evidence type="ECO:0000313" key="3">
    <source>
        <dbReference type="Proteomes" id="UP000238390"/>
    </source>
</evidence>